<keyword evidence="9" id="KW-0573">Peptidoglycan synthesis</keyword>
<evidence type="ECO:0000313" key="22">
    <source>
        <dbReference type="EMBL" id="WMW66564.1"/>
    </source>
</evidence>
<dbReference type="Proteomes" id="UP001180616">
    <property type="component" value="Chromosome"/>
</dbReference>
<evidence type="ECO:0000256" key="4">
    <source>
        <dbReference type="ARBA" id="ARBA00022618"/>
    </source>
</evidence>
<keyword evidence="6" id="KW-0808">Transferase</keyword>
<comment type="subcellular location">
    <subcellularLocation>
        <location evidence="1">Cell membrane</location>
        <topology evidence="1">Multi-pass membrane protein</topology>
    </subcellularLocation>
</comment>
<evidence type="ECO:0000256" key="12">
    <source>
        <dbReference type="ARBA" id="ARBA00023306"/>
    </source>
</evidence>
<name>A0ABY9R4A3_9BACT</name>
<keyword evidence="8" id="KW-0133">Cell shape</keyword>
<feature type="transmembrane region" description="Helical" evidence="21">
    <location>
        <begin position="294"/>
        <end position="315"/>
    </location>
</feature>
<evidence type="ECO:0000256" key="18">
    <source>
        <dbReference type="ARBA" id="ARBA00041418"/>
    </source>
</evidence>
<keyword evidence="3" id="KW-1003">Cell membrane</keyword>
<protein>
    <recommendedName>
        <fullName evidence="17">Probable peptidoglycan glycosyltransferase FtsW</fullName>
        <ecNumber evidence="19">2.4.99.28</ecNumber>
    </recommendedName>
    <alternativeName>
        <fullName evidence="18">Cell division protein FtsW</fullName>
    </alternativeName>
    <alternativeName>
        <fullName evidence="15">Cell wall polymerase</fullName>
    </alternativeName>
    <alternativeName>
        <fullName evidence="14">Peptidoglycan polymerase</fullName>
    </alternativeName>
</protein>
<organism evidence="22 23">
    <name type="scientific">Nitratidesulfovibrio liaohensis</name>
    <dbReference type="NCBI Taxonomy" id="2604158"/>
    <lineage>
        <taxon>Bacteria</taxon>
        <taxon>Pseudomonadati</taxon>
        <taxon>Thermodesulfobacteriota</taxon>
        <taxon>Desulfovibrionia</taxon>
        <taxon>Desulfovibrionales</taxon>
        <taxon>Desulfovibrionaceae</taxon>
        <taxon>Nitratidesulfovibrio</taxon>
    </lineage>
</organism>
<keyword evidence="10 21" id="KW-1133">Transmembrane helix</keyword>
<dbReference type="PANTHER" id="PTHR30474:SF2">
    <property type="entry name" value="PEPTIDOGLYCAN GLYCOSYLTRANSFERASE FTSW-RELATED"/>
    <property type="match status" value="1"/>
</dbReference>
<dbReference type="EMBL" id="CP133659">
    <property type="protein sequence ID" value="WMW66564.1"/>
    <property type="molecule type" value="Genomic_DNA"/>
</dbReference>
<feature type="transmembrane region" description="Helical" evidence="21">
    <location>
        <begin position="41"/>
        <end position="61"/>
    </location>
</feature>
<reference evidence="22" key="1">
    <citation type="submission" date="2023-09" db="EMBL/GenBank/DDBJ databases">
        <authorList>
            <consortium name="CW5 consortium"/>
            <person name="Lu C.-W."/>
        </authorList>
    </citation>
    <scope>NUCLEOTIDE SEQUENCE</scope>
    <source>
        <strain evidence="22">KPS</strain>
    </source>
</reference>
<evidence type="ECO:0000256" key="19">
    <source>
        <dbReference type="ARBA" id="ARBA00044770"/>
    </source>
</evidence>
<evidence type="ECO:0000256" key="11">
    <source>
        <dbReference type="ARBA" id="ARBA00023136"/>
    </source>
</evidence>
<evidence type="ECO:0000256" key="6">
    <source>
        <dbReference type="ARBA" id="ARBA00022679"/>
    </source>
</evidence>
<evidence type="ECO:0000256" key="7">
    <source>
        <dbReference type="ARBA" id="ARBA00022692"/>
    </source>
</evidence>
<dbReference type="NCBIfam" id="TIGR02614">
    <property type="entry name" value="ftsW"/>
    <property type="match status" value="1"/>
</dbReference>
<dbReference type="InterPro" id="IPR013437">
    <property type="entry name" value="FtsW"/>
</dbReference>
<keyword evidence="5" id="KW-0328">Glycosyltransferase</keyword>
<evidence type="ECO:0000256" key="14">
    <source>
        <dbReference type="ARBA" id="ARBA00032370"/>
    </source>
</evidence>
<feature type="transmembrane region" description="Helical" evidence="21">
    <location>
        <begin position="336"/>
        <end position="357"/>
    </location>
</feature>
<evidence type="ECO:0000256" key="21">
    <source>
        <dbReference type="SAM" id="Phobius"/>
    </source>
</evidence>
<gene>
    <name evidence="22" type="primary">ftsW</name>
    <name evidence="22" type="ORF">KPS_001156</name>
</gene>
<feature type="transmembrane region" description="Helical" evidence="21">
    <location>
        <begin position="196"/>
        <end position="217"/>
    </location>
</feature>
<keyword evidence="7 21" id="KW-0812">Transmembrane</keyword>
<dbReference type="PANTHER" id="PTHR30474">
    <property type="entry name" value="CELL CYCLE PROTEIN"/>
    <property type="match status" value="1"/>
</dbReference>
<evidence type="ECO:0000256" key="3">
    <source>
        <dbReference type="ARBA" id="ARBA00022475"/>
    </source>
</evidence>
<keyword evidence="23" id="KW-1185">Reference proteome</keyword>
<evidence type="ECO:0000256" key="5">
    <source>
        <dbReference type="ARBA" id="ARBA00022676"/>
    </source>
</evidence>
<comment type="catalytic activity">
    <reaction evidence="20">
        <text>[GlcNAc-(1-&gt;4)-Mur2Ac(oyl-L-Ala-gamma-D-Glu-L-Lys-D-Ala-D-Ala)](n)-di-trans,octa-cis-undecaprenyl diphosphate + beta-D-GlcNAc-(1-&gt;4)-Mur2Ac(oyl-L-Ala-gamma-D-Glu-L-Lys-D-Ala-D-Ala)-di-trans,octa-cis-undecaprenyl diphosphate = [GlcNAc-(1-&gt;4)-Mur2Ac(oyl-L-Ala-gamma-D-Glu-L-Lys-D-Ala-D-Ala)](n+1)-di-trans,octa-cis-undecaprenyl diphosphate + di-trans,octa-cis-undecaprenyl diphosphate + H(+)</text>
        <dbReference type="Rhea" id="RHEA:23708"/>
        <dbReference type="Rhea" id="RHEA-COMP:9602"/>
        <dbReference type="Rhea" id="RHEA-COMP:9603"/>
        <dbReference type="ChEBI" id="CHEBI:15378"/>
        <dbReference type="ChEBI" id="CHEBI:58405"/>
        <dbReference type="ChEBI" id="CHEBI:60033"/>
        <dbReference type="ChEBI" id="CHEBI:78435"/>
        <dbReference type="EC" id="2.4.99.28"/>
    </reaction>
</comment>
<evidence type="ECO:0000256" key="2">
    <source>
        <dbReference type="ARBA" id="ARBA00004752"/>
    </source>
</evidence>
<dbReference type="Pfam" id="PF01098">
    <property type="entry name" value="FTSW_RODA_SPOVE"/>
    <property type="match status" value="1"/>
</dbReference>
<feature type="transmembrane region" description="Helical" evidence="21">
    <location>
        <begin position="369"/>
        <end position="390"/>
    </location>
</feature>
<evidence type="ECO:0000256" key="13">
    <source>
        <dbReference type="ARBA" id="ARBA00023316"/>
    </source>
</evidence>
<evidence type="ECO:0000256" key="10">
    <source>
        <dbReference type="ARBA" id="ARBA00022989"/>
    </source>
</evidence>
<keyword evidence="11 21" id="KW-0472">Membrane</keyword>
<evidence type="ECO:0000313" key="23">
    <source>
        <dbReference type="Proteomes" id="UP001180616"/>
    </source>
</evidence>
<dbReference type="PROSITE" id="PS00428">
    <property type="entry name" value="FTSW_RODA_SPOVE"/>
    <property type="match status" value="1"/>
</dbReference>
<keyword evidence="4" id="KW-0132">Cell division</keyword>
<evidence type="ECO:0000256" key="1">
    <source>
        <dbReference type="ARBA" id="ARBA00004651"/>
    </source>
</evidence>
<accession>A0ABY9R4A3</accession>
<feature type="transmembrane region" description="Helical" evidence="21">
    <location>
        <begin position="81"/>
        <end position="101"/>
    </location>
</feature>
<dbReference type="EC" id="2.4.99.28" evidence="19"/>
<evidence type="ECO:0000256" key="16">
    <source>
        <dbReference type="ARBA" id="ARBA00038053"/>
    </source>
</evidence>
<keyword evidence="13" id="KW-0961">Cell wall biogenesis/degradation</keyword>
<dbReference type="InterPro" id="IPR001182">
    <property type="entry name" value="FtsW/RodA"/>
</dbReference>
<feature type="transmembrane region" description="Helical" evidence="21">
    <location>
        <begin position="260"/>
        <end position="279"/>
    </location>
</feature>
<comment type="pathway">
    <text evidence="2">Cell wall biogenesis; peptidoglycan biosynthesis.</text>
</comment>
<feature type="transmembrane region" description="Helical" evidence="21">
    <location>
        <begin position="170"/>
        <end position="189"/>
    </location>
</feature>
<evidence type="ECO:0000256" key="9">
    <source>
        <dbReference type="ARBA" id="ARBA00022984"/>
    </source>
</evidence>
<sequence length="395" mass="42704">MRFGANADAHPSAALADLRHGGGSFGGIAHGDHGQQNGMDWWLFAIALTLLGIGLLMVLSASGIVAERFNADKYYFFKRQLIFACVGGVAMFTAAVMPRNILYKLQYPILFGVLVMLILVLTPLGNKVNGARRWIQVGPVAVQPMEFTKIALALYLAYFMSTKQDIIKTFSRGVIPPFAVTGVFCALLLRQPDFGGAAVLAMILFFMCLVGGTRFFYLAVSGAAAVAGAIMLVVHSPYRFRRFTAFLDPFADAQDSGYQLVQSLFALGSGGITGVGIGASRQKLFYLPEAHNDFIIAVLGEELGFIGMSLVFVLMGMLFWRSFRIAARQEDLRDRFTAFGVTLVLLLGAVLNMAVVMGVAPPKGVPMPFLSYGGSSLLTTLTCVGLLLNYSRTAR</sequence>
<keyword evidence="12" id="KW-0131">Cell cycle</keyword>
<feature type="transmembrane region" description="Helical" evidence="21">
    <location>
        <begin position="137"/>
        <end position="158"/>
    </location>
</feature>
<feature type="transmembrane region" description="Helical" evidence="21">
    <location>
        <begin position="107"/>
        <end position="125"/>
    </location>
</feature>
<evidence type="ECO:0000256" key="20">
    <source>
        <dbReference type="ARBA" id="ARBA00049902"/>
    </source>
</evidence>
<evidence type="ECO:0000256" key="15">
    <source>
        <dbReference type="ARBA" id="ARBA00033270"/>
    </source>
</evidence>
<feature type="transmembrane region" description="Helical" evidence="21">
    <location>
        <begin position="223"/>
        <end position="240"/>
    </location>
</feature>
<dbReference type="RefSeq" id="WP_309542440.1">
    <property type="nucleotide sequence ID" value="NZ_CP133659.1"/>
</dbReference>
<evidence type="ECO:0000256" key="8">
    <source>
        <dbReference type="ARBA" id="ARBA00022960"/>
    </source>
</evidence>
<evidence type="ECO:0000256" key="17">
    <source>
        <dbReference type="ARBA" id="ARBA00041185"/>
    </source>
</evidence>
<comment type="similarity">
    <text evidence="16">Belongs to the SEDS family. FtsW subfamily.</text>
</comment>
<proteinExistence type="inferred from homology"/>
<dbReference type="InterPro" id="IPR018365">
    <property type="entry name" value="Cell_cycle_FtsW-rel_CS"/>
</dbReference>